<dbReference type="Gene3D" id="1.10.10.10">
    <property type="entry name" value="Winged helix-like DNA-binding domain superfamily/Winged helix DNA-binding domain"/>
    <property type="match status" value="2"/>
</dbReference>
<dbReference type="InterPro" id="IPR003316">
    <property type="entry name" value="E2F_WHTH_DNA-bd_dom"/>
</dbReference>
<evidence type="ECO:0000256" key="4">
    <source>
        <dbReference type="ARBA" id="ARBA00023163"/>
    </source>
</evidence>
<evidence type="ECO:0000256" key="6">
    <source>
        <dbReference type="SAM" id="MobiDB-lite"/>
    </source>
</evidence>
<dbReference type="PANTHER" id="PTHR12081:SF7">
    <property type="entry name" value="TRANSCRIPTION FACTOR EFL-3"/>
    <property type="match status" value="1"/>
</dbReference>
<feature type="domain" description="E2F/DP family winged-helix DNA-binding" evidence="7">
    <location>
        <begin position="394"/>
        <end position="478"/>
    </location>
</feature>
<feature type="compositionally biased region" description="Polar residues" evidence="6">
    <location>
        <begin position="1"/>
        <end position="15"/>
    </location>
</feature>
<accession>A0ABN8SZA8</accession>
<evidence type="ECO:0000256" key="2">
    <source>
        <dbReference type="ARBA" id="ARBA00023015"/>
    </source>
</evidence>
<keyword evidence="3 5" id="KW-0238">DNA-binding</keyword>
<evidence type="ECO:0000256" key="5">
    <source>
        <dbReference type="RuleBase" id="RU003796"/>
    </source>
</evidence>
<feature type="compositionally biased region" description="Polar residues" evidence="6">
    <location>
        <begin position="647"/>
        <end position="667"/>
    </location>
</feature>
<keyword evidence="4 5" id="KW-0804">Transcription</keyword>
<dbReference type="SUPFAM" id="SSF46785">
    <property type="entry name" value="Winged helix' DNA-binding domain"/>
    <property type="match status" value="2"/>
</dbReference>
<sequence>MDYGSNSDSIGNMESNRVLLTPEGWDANDDKMNPDVSDFDDTDSECNSSSQSIPLARYPSLAELSSIATNCVSNKMVSDESLVQEEKNLPVAGIEDCKHQITSQLLNSVWNQGLPATPPKLADTSKNCTNQTGDDPLTPTANLKMLVSAASPAIRDREIKKRELFPGQNSNTFEALHMAASSLISNSKQSEALVDEKFIKEESSQLDCGGNKITVSRKDKSLGLLCQKFLSKYPEYPKRNEFIEISLDDVAKDLSVERRRIYDIVNVLESVEVITRYAKNRYVWHGKSRLPTTLVKLKNYAVSQGFQLKPSPSRKENPKPKKEKAKKAPIIPLSSKLPLLLPKDTNVMNLVHSLTPTVGVDQSLMPPPPMQDTAADESTNKKPKYKDNISEYCRKDKSLGVLSQKFLMMFLVSENRYVTLEDAANVLIGDEEEGQTKYKTKVRRLYDIANILSSLQLIEKVHIHSIQTGRKPGFRWIGIDPDKLELVAYTQDEIQKPPSVKRICEEKSRGLDEGESAVGRLIRRRPSQQQLRSEDPDASKCKLPRSQSERVLGTKKHCGGEEDGFSVQELTASYGADLSAGSPTEAKFRAELKKLHQQYPDRMSQLLSACRHSDDFDARKSRRSLFISGTAELEDAPEPKRRRSADDFSTIQQKSDNGFSHSSTSPFKSIDNGKKDLTPCSPKQSSPKPSLDHSSPEQKILLERQKQQKLLEEQRGFDSQDERWKRMERELEKAFPNPGPSRPMMVHQSSSPLPYDELVEQSSVAIQASLIDDVSPLKPLSYYRKLKSPWKDPGSLQSSRQASATPSPIQFQNNCALNSMSNPHALTPTPILPATERPMQVNNACPSNTIFLQIPAQPGNGGSVLWATATPPSGNSTPSPDQLIKVMGQTVNTPLLYSPRSLTPTPEPGNVDLSQVSSVIEFTTPCVTMGDVQQSLAGNQPVNSGNAIPSKQALTIQLPTMHHLSSAEMFSSSPVSGSLAHLQFNTPVMKLTDINKVVPIETPTTTAQLLADVSKRLSLPLNSHQPS</sequence>
<dbReference type="Proteomes" id="UP001159427">
    <property type="component" value="Unassembled WGS sequence"/>
</dbReference>
<dbReference type="InterPro" id="IPR015633">
    <property type="entry name" value="E2F"/>
</dbReference>
<feature type="region of interest" description="Disordered" evidence="6">
    <location>
        <begin position="359"/>
        <end position="383"/>
    </location>
</feature>
<evidence type="ECO:0000256" key="3">
    <source>
        <dbReference type="ARBA" id="ARBA00023125"/>
    </source>
</evidence>
<reference evidence="8 9" key="1">
    <citation type="submission" date="2022-05" db="EMBL/GenBank/DDBJ databases">
        <authorList>
            <consortium name="Genoscope - CEA"/>
            <person name="William W."/>
        </authorList>
    </citation>
    <scope>NUCLEOTIDE SEQUENCE [LARGE SCALE GENOMIC DNA]</scope>
</reference>
<feature type="compositionally biased region" description="Low complexity" evidence="6">
    <location>
        <begin position="679"/>
        <end position="689"/>
    </location>
</feature>
<feature type="region of interest" description="Disordered" evidence="6">
    <location>
        <begin position="306"/>
        <end position="327"/>
    </location>
</feature>
<proteinExistence type="inferred from homology"/>
<dbReference type="EMBL" id="CALNXI010004171">
    <property type="protein sequence ID" value="CAH3195224.1"/>
    <property type="molecule type" value="Genomic_DNA"/>
</dbReference>
<keyword evidence="2 5" id="KW-0805">Transcription regulation</keyword>
<feature type="region of interest" description="Disordered" evidence="6">
    <location>
        <begin position="524"/>
        <end position="558"/>
    </location>
</feature>
<comment type="caution">
    <text evidence="8">The sequence shown here is derived from an EMBL/GenBank/DDBJ whole genome shotgun (WGS) entry which is preliminary data.</text>
</comment>
<evidence type="ECO:0000259" key="7">
    <source>
        <dbReference type="SMART" id="SM01372"/>
    </source>
</evidence>
<organism evidence="8 9">
    <name type="scientific">Porites evermanni</name>
    <dbReference type="NCBI Taxonomy" id="104178"/>
    <lineage>
        <taxon>Eukaryota</taxon>
        <taxon>Metazoa</taxon>
        <taxon>Cnidaria</taxon>
        <taxon>Anthozoa</taxon>
        <taxon>Hexacorallia</taxon>
        <taxon>Scleractinia</taxon>
        <taxon>Fungiina</taxon>
        <taxon>Poritidae</taxon>
        <taxon>Porites</taxon>
    </lineage>
</organism>
<dbReference type="PANTHER" id="PTHR12081">
    <property type="entry name" value="TRANSCRIPTION FACTOR E2F"/>
    <property type="match status" value="1"/>
</dbReference>
<comment type="subcellular location">
    <subcellularLocation>
        <location evidence="5">Nucleus</location>
    </subcellularLocation>
</comment>
<dbReference type="InterPro" id="IPR036388">
    <property type="entry name" value="WH-like_DNA-bd_sf"/>
</dbReference>
<dbReference type="InterPro" id="IPR036390">
    <property type="entry name" value="WH_DNA-bd_sf"/>
</dbReference>
<evidence type="ECO:0000313" key="9">
    <source>
        <dbReference type="Proteomes" id="UP001159427"/>
    </source>
</evidence>
<feature type="region of interest" description="Disordered" evidence="6">
    <location>
        <begin position="629"/>
        <end position="695"/>
    </location>
</feature>
<keyword evidence="9" id="KW-1185">Reference proteome</keyword>
<dbReference type="Pfam" id="PF02319">
    <property type="entry name" value="WHD_E2F_TDP"/>
    <property type="match status" value="2"/>
</dbReference>
<feature type="region of interest" description="Disordered" evidence="6">
    <location>
        <begin position="789"/>
        <end position="811"/>
    </location>
</feature>
<protein>
    <recommendedName>
        <fullName evidence="7">E2F/DP family winged-helix DNA-binding domain-containing protein</fullName>
    </recommendedName>
</protein>
<evidence type="ECO:0000256" key="1">
    <source>
        <dbReference type="ARBA" id="ARBA00010940"/>
    </source>
</evidence>
<feature type="region of interest" description="Disordered" evidence="6">
    <location>
        <begin position="1"/>
        <end position="52"/>
    </location>
</feature>
<name>A0ABN8SZA8_9CNID</name>
<feature type="compositionally biased region" description="Polar residues" evidence="6">
    <location>
        <begin position="795"/>
        <end position="811"/>
    </location>
</feature>
<gene>
    <name evidence="8" type="ORF">PEVE_00029706</name>
</gene>
<keyword evidence="5" id="KW-0539">Nucleus</keyword>
<feature type="domain" description="E2F/DP family winged-helix DNA-binding" evidence="7">
    <location>
        <begin position="217"/>
        <end position="286"/>
    </location>
</feature>
<evidence type="ECO:0000313" key="8">
    <source>
        <dbReference type="EMBL" id="CAH3195224.1"/>
    </source>
</evidence>
<dbReference type="SMART" id="SM01372">
    <property type="entry name" value="E2F_TDP"/>
    <property type="match status" value="2"/>
</dbReference>
<comment type="similarity">
    <text evidence="1 5">Belongs to the E2F/DP family.</text>
</comment>